<dbReference type="Gene3D" id="3.40.630.40">
    <property type="entry name" value="Zn-dependent exopeptidases"/>
    <property type="match status" value="1"/>
</dbReference>
<keyword evidence="4" id="KW-0732">Signal</keyword>
<name>A0ABR9XTI6_9CHLB</name>
<dbReference type="SMART" id="SM00646">
    <property type="entry name" value="Ami_3"/>
    <property type="match status" value="1"/>
</dbReference>
<evidence type="ECO:0000259" key="5">
    <source>
        <dbReference type="SMART" id="SM00646"/>
    </source>
</evidence>
<feature type="signal peptide" evidence="4">
    <location>
        <begin position="1"/>
        <end position="28"/>
    </location>
</feature>
<evidence type="ECO:0000313" key="6">
    <source>
        <dbReference type="EMBL" id="MBF0637217.1"/>
    </source>
</evidence>
<keyword evidence="3" id="KW-0378">Hydrolase</keyword>
<evidence type="ECO:0000256" key="3">
    <source>
        <dbReference type="ARBA" id="ARBA00022801"/>
    </source>
</evidence>
<dbReference type="PANTHER" id="PTHR30404:SF0">
    <property type="entry name" value="N-ACETYLMURAMOYL-L-ALANINE AMIDASE AMIC"/>
    <property type="match status" value="1"/>
</dbReference>
<comment type="caution">
    <text evidence="6">The sequence shown here is derived from an EMBL/GenBank/DDBJ whole genome shotgun (WGS) entry which is preliminary data.</text>
</comment>
<reference evidence="6 7" key="1">
    <citation type="journal article" date="2020" name="Microorganisms">
        <title>Simultaneous Genome Sequencing of Prosthecochloris ethylica and Desulfuromonas acetoxidans within a Syntrophic Mixture Reveals Unique Pili and Protein Interactions.</title>
        <authorList>
            <person name="Kyndt J.A."/>
            <person name="Van Beeumen J.J."/>
            <person name="Meyer T.E."/>
        </authorList>
    </citation>
    <scope>NUCLEOTIDE SEQUENCE [LARGE SCALE GENOMIC DNA]</scope>
    <source>
        <strain evidence="6 7">N3</strain>
    </source>
</reference>
<evidence type="ECO:0000313" key="7">
    <source>
        <dbReference type="Proteomes" id="UP000619838"/>
    </source>
</evidence>
<feature type="domain" description="MurNAc-LAA" evidence="5">
    <location>
        <begin position="393"/>
        <end position="548"/>
    </location>
</feature>
<gene>
    <name evidence="6" type="ORF">INT08_08545</name>
</gene>
<evidence type="ECO:0000256" key="4">
    <source>
        <dbReference type="SAM" id="SignalP"/>
    </source>
</evidence>
<feature type="chain" id="PRO_5046542143" description="N-acetylmuramoyl-L-alanine amidase" evidence="4">
    <location>
        <begin position="29"/>
        <end position="568"/>
    </location>
</feature>
<dbReference type="Pfam" id="PF01520">
    <property type="entry name" value="Amidase_3"/>
    <property type="match status" value="1"/>
</dbReference>
<keyword evidence="7" id="KW-1185">Reference proteome</keyword>
<dbReference type="InterPro" id="IPR050695">
    <property type="entry name" value="N-acetylmuramoyl_amidase_3"/>
</dbReference>
<dbReference type="Proteomes" id="UP000619838">
    <property type="component" value="Unassembled WGS sequence"/>
</dbReference>
<evidence type="ECO:0000256" key="2">
    <source>
        <dbReference type="ARBA" id="ARBA00011901"/>
    </source>
</evidence>
<dbReference type="EMBL" id="JADGII010000014">
    <property type="protein sequence ID" value="MBF0637217.1"/>
    <property type="molecule type" value="Genomic_DNA"/>
</dbReference>
<protein>
    <recommendedName>
        <fullName evidence="2">N-acetylmuramoyl-L-alanine amidase</fullName>
        <ecNumber evidence="2">3.5.1.28</ecNumber>
    </recommendedName>
</protein>
<dbReference type="CDD" id="cd02696">
    <property type="entry name" value="MurNAc-LAA"/>
    <property type="match status" value="1"/>
</dbReference>
<comment type="catalytic activity">
    <reaction evidence="1">
        <text>Hydrolyzes the link between N-acetylmuramoyl residues and L-amino acid residues in certain cell-wall glycopeptides.</text>
        <dbReference type="EC" id="3.5.1.28"/>
    </reaction>
</comment>
<dbReference type="SUPFAM" id="SSF53187">
    <property type="entry name" value="Zn-dependent exopeptidases"/>
    <property type="match status" value="1"/>
</dbReference>
<proteinExistence type="predicted"/>
<dbReference type="EC" id="3.5.1.28" evidence="2"/>
<evidence type="ECO:0000256" key="1">
    <source>
        <dbReference type="ARBA" id="ARBA00001561"/>
    </source>
</evidence>
<sequence length="568" mass="63076">MRFLPFPSFLLLIFLLAGVCLPPSRAVAQPVPETVAVHVIRGFDQEYTLQIGALGEDGRMMVDMGGLSRALRLMHRRDAGHLVIEQREGERVASCHLYDRNNFVRLDPAEPSGSTRLVHLKAPPRLRGETLYLQAADAARLMTIWLDRQVSYDPAENRIEAFLWSARPGSEYRNIGVVSPDDRTIGAVPSGPAKLKGVDVEELANGVVVRFRASGGASVASFIKPDANGMAYLTFQQAGGNPADFSRTFTRGLLKEIKAIPLPGGALQISMAFNTELFNLRSTSYRWDERTNSYVVSALTDADVSEVYRREKEKKIHDELVRDQEKWKFDTIVLDAGHGGKDPGAVGPAGTLEKEVVLNIVRDLGALIQKSWTDVNVVYTRTGDTFIPLKERGKIANRHDGKLFVSVHCNAARNRSAQGAEVYILGPHKNEAALEVAMLENAAIKQEEDYQQKYKGFSEEHMILSSLAQNAFTQQSTQAARLVLEGMQQKTSLNDRGVRQAGFMVLWTPSMPSILVEAGYLSNRSEERLLRRRSTQQAIARGIFNGLSRYRIHYEAQQLAAAGEVQKK</sequence>
<accession>A0ABR9XTI6</accession>
<dbReference type="PANTHER" id="PTHR30404">
    <property type="entry name" value="N-ACETYLMURAMOYL-L-ALANINE AMIDASE"/>
    <property type="match status" value="1"/>
</dbReference>
<organism evidence="6 7">
    <name type="scientific">Prosthecochloris ethylica</name>
    <dbReference type="NCBI Taxonomy" id="2743976"/>
    <lineage>
        <taxon>Bacteria</taxon>
        <taxon>Pseudomonadati</taxon>
        <taxon>Chlorobiota</taxon>
        <taxon>Chlorobiia</taxon>
        <taxon>Chlorobiales</taxon>
        <taxon>Chlorobiaceae</taxon>
        <taxon>Prosthecochloris</taxon>
    </lineage>
</organism>
<dbReference type="InterPro" id="IPR002508">
    <property type="entry name" value="MurNAc-LAA_cat"/>
</dbReference>